<dbReference type="PANTHER" id="PTHR17920:SF3">
    <property type="entry name" value="TRANSMEMBRANE AND COILED-COIL DOMAIN-CONTAINING PROTEIN 4"/>
    <property type="match status" value="1"/>
</dbReference>
<dbReference type="GO" id="GO:0016020">
    <property type="term" value="C:membrane"/>
    <property type="evidence" value="ECO:0007669"/>
    <property type="project" value="UniProtKB-SubCell"/>
</dbReference>
<comment type="similarity">
    <text evidence="2">Belongs to the TMCO4 family.</text>
</comment>
<feature type="transmembrane region" description="Helical" evidence="7">
    <location>
        <begin position="603"/>
        <end position="620"/>
    </location>
</feature>
<evidence type="ECO:0000256" key="3">
    <source>
        <dbReference type="ARBA" id="ARBA00022692"/>
    </source>
</evidence>
<evidence type="ECO:0000256" key="7">
    <source>
        <dbReference type="SAM" id="Phobius"/>
    </source>
</evidence>
<keyword evidence="9" id="KW-1185">Reference proteome</keyword>
<evidence type="ECO:0000313" key="8">
    <source>
        <dbReference type="EMBL" id="TCD63505.1"/>
    </source>
</evidence>
<dbReference type="InterPro" id="IPR007941">
    <property type="entry name" value="DUF726"/>
</dbReference>
<feature type="region of interest" description="Disordered" evidence="6">
    <location>
        <begin position="941"/>
        <end position="962"/>
    </location>
</feature>
<feature type="compositionally biased region" description="Polar residues" evidence="6">
    <location>
        <begin position="882"/>
        <end position="896"/>
    </location>
</feature>
<name>A0A4R0RDD5_9APHY</name>
<accession>A0A4R0RDD5</accession>
<feature type="region of interest" description="Disordered" evidence="6">
    <location>
        <begin position="1"/>
        <end position="22"/>
    </location>
</feature>
<organism evidence="8 9">
    <name type="scientific">Steccherinum ochraceum</name>
    <dbReference type="NCBI Taxonomy" id="92696"/>
    <lineage>
        <taxon>Eukaryota</taxon>
        <taxon>Fungi</taxon>
        <taxon>Dikarya</taxon>
        <taxon>Basidiomycota</taxon>
        <taxon>Agaricomycotina</taxon>
        <taxon>Agaricomycetes</taxon>
        <taxon>Polyporales</taxon>
        <taxon>Steccherinaceae</taxon>
        <taxon>Steccherinum</taxon>
    </lineage>
</organism>
<dbReference type="OrthoDB" id="277931at2759"/>
<keyword evidence="3 7" id="KW-0812">Transmembrane</keyword>
<dbReference type="AlphaFoldDB" id="A0A4R0RDD5"/>
<comment type="caution">
    <text evidence="8">The sequence shown here is derived from an EMBL/GenBank/DDBJ whole genome shotgun (WGS) entry which is preliminary data.</text>
</comment>
<dbReference type="EMBL" id="RWJN01000293">
    <property type="protein sequence ID" value="TCD63505.1"/>
    <property type="molecule type" value="Genomic_DNA"/>
</dbReference>
<feature type="region of interest" description="Disordered" evidence="6">
    <location>
        <begin position="855"/>
        <end position="929"/>
    </location>
</feature>
<dbReference type="Pfam" id="PF05277">
    <property type="entry name" value="DUF726"/>
    <property type="match status" value="1"/>
</dbReference>
<dbReference type="Proteomes" id="UP000292702">
    <property type="component" value="Unassembled WGS sequence"/>
</dbReference>
<feature type="compositionally biased region" description="Basic and acidic residues" evidence="6">
    <location>
        <begin position="226"/>
        <end position="244"/>
    </location>
</feature>
<proteinExistence type="inferred from homology"/>
<evidence type="ECO:0000256" key="1">
    <source>
        <dbReference type="ARBA" id="ARBA00004141"/>
    </source>
</evidence>
<feature type="compositionally biased region" description="Low complexity" evidence="6">
    <location>
        <begin position="765"/>
        <end position="777"/>
    </location>
</feature>
<evidence type="ECO:0000256" key="6">
    <source>
        <dbReference type="SAM" id="MobiDB-lite"/>
    </source>
</evidence>
<reference evidence="8 9" key="1">
    <citation type="submission" date="2018-11" db="EMBL/GenBank/DDBJ databases">
        <title>Genome assembly of Steccherinum ochraceum LE-BIN_3174, the white-rot fungus of the Steccherinaceae family (The Residual Polyporoid clade, Polyporales, Basidiomycota).</title>
        <authorList>
            <person name="Fedorova T.V."/>
            <person name="Glazunova O.A."/>
            <person name="Landesman E.O."/>
            <person name="Moiseenko K.V."/>
            <person name="Psurtseva N.V."/>
            <person name="Savinova O.S."/>
            <person name="Shakhova N.V."/>
            <person name="Tyazhelova T.V."/>
            <person name="Vasina D.V."/>
        </authorList>
    </citation>
    <scope>NUCLEOTIDE SEQUENCE [LARGE SCALE GENOMIC DNA]</scope>
    <source>
        <strain evidence="8 9">LE-BIN_3174</strain>
    </source>
</reference>
<dbReference type="PANTHER" id="PTHR17920">
    <property type="entry name" value="TRANSMEMBRANE AND COILED-COIL DOMAIN-CONTAINING PROTEIN 4 TMCO4"/>
    <property type="match status" value="1"/>
</dbReference>
<feature type="transmembrane region" description="Helical" evidence="7">
    <location>
        <begin position="436"/>
        <end position="458"/>
    </location>
</feature>
<comment type="subcellular location">
    <subcellularLocation>
        <location evidence="1">Membrane</location>
        <topology evidence="1">Multi-pass membrane protein</topology>
    </subcellularLocation>
</comment>
<feature type="region of interest" description="Disordered" evidence="6">
    <location>
        <begin position="758"/>
        <end position="839"/>
    </location>
</feature>
<evidence type="ECO:0000256" key="4">
    <source>
        <dbReference type="ARBA" id="ARBA00022989"/>
    </source>
</evidence>
<evidence type="ECO:0008006" key="10">
    <source>
        <dbReference type="Google" id="ProtNLM"/>
    </source>
</evidence>
<evidence type="ECO:0000256" key="2">
    <source>
        <dbReference type="ARBA" id="ARBA00009824"/>
    </source>
</evidence>
<feature type="transmembrane region" description="Helical" evidence="7">
    <location>
        <begin position="393"/>
        <end position="416"/>
    </location>
</feature>
<sequence length="1093" mass="118353">MSIVPPSIAPIEPSVFDDDDEGWQDMPIVRDSDDVALGLDEEDQKKYKYVPPAAKKEASTGAGNATGNVLDVDFEGVEWRSKVDQNESEYTRLRMNEEDESDEVHMRTRYLFDEDKAMTPLSQMQATKDLLTEAQRVAYVGLCALTTKEMAKSMRDLNAKEFNNAIKSMELWALKIMGRLYYHMELATAEQKMIESLSAHGIEAKDLVPSLMTTHTVANPEYDPAEAQRETELQETEAADHLSSIEDQSEDITQPSVETSTTPPKSPSFPSPDQDTQKPVQTTARILQGTTAASMPGVSTHLSTTEKDVTLDIRWTVLCDLFLILIADSVYDARSRVLLEQVALKLGLGWVDVVKFERRVTEALEIQEEVENLEQREVIETVKKNSRRKRYMMLGLATLGGGLVIGLSAGLLAPVIGAGLGAAFTTIGITGTTGFLAGAGGAAVITTGGVLTGSGIAVKGMAKRTQYVRTFDILPLHNNKRVNCILTVSGFMTGKQDDVRLPFSVLDPVVGDVFSVLWEPEMIRETGSALRILTGEVLTQLAQTALQATVMTALMSALQWPIILTKLGYLIDNPWNNALDRARAAGSVLADVLINRHLGVRPITLIGFSLGARVIFYALLELAKQKQYGIVQDVIILGTTVTAPTRSWIQTRSVVSGRYVNGYARNDWVLNYLFRATSGGLNTVAGLRPVEGVPGMENVDVTDKIAGHMSYRTFMPLILDQLGFPVFSDYFDEPEEPDFEGERIVVKEDELPKKKSWFSLKKKPSVPSSPKVSRPPSATGGSFQRHKKNSSSASSLSIDDDLPPRMETPPPGYTEKSSTPGTPSLGEITEAQESTSDIPTYAGFDLKAIKEVVDTSSLSPEEQHIPAPIAVRPTLNDIHPPTQRSESAPLSIQDSPLATPRIRPSLDLHSVSDSSAPIAGPSTVSNDLSASLSRSMSLNSLRNESHEDMTSPSSKTPSIADYATQRPPTLSFAGADGSVSVWPASPDKTPSYSSFYTGDRPSFSSTYLNGTNLGSSNGFVGLGSHNPNPFSPPGTAGLSFGSIDGSVTLSPLPGVERDPWDIPSPSFGGGNSLRSSKKSSAASSTVNLNPWSN</sequence>
<feature type="region of interest" description="Disordered" evidence="6">
    <location>
        <begin position="225"/>
        <end position="280"/>
    </location>
</feature>
<dbReference type="InterPro" id="IPR029058">
    <property type="entry name" value="AB_hydrolase_fold"/>
</dbReference>
<dbReference type="SUPFAM" id="SSF53474">
    <property type="entry name" value="alpha/beta-Hydrolases"/>
    <property type="match status" value="1"/>
</dbReference>
<keyword evidence="5 7" id="KW-0472">Membrane</keyword>
<evidence type="ECO:0000256" key="5">
    <source>
        <dbReference type="ARBA" id="ARBA00023136"/>
    </source>
</evidence>
<protein>
    <recommendedName>
        <fullName evidence="10">DUF726-domain-containing protein</fullName>
    </recommendedName>
</protein>
<keyword evidence="4 7" id="KW-1133">Transmembrane helix</keyword>
<evidence type="ECO:0000313" key="9">
    <source>
        <dbReference type="Proteomes" id="UP000292702"/>
    </source>
</evidence>
<gene>
    <name evidence="8" type="ORF">EIP91_005338</name>
</gene>
<feature type="region of interest" description="Disordered" evidence="6">
    <location>
        <begin position="1047"/>
        <end position="1093"/>
    </location>
</feature>